<sequence length="559" mass="58241">MATPSSSATTPSPRPRYLQSSANASSSTIVSNGLPSTDNEERERRAQKITAGAHIGELALSLRARLLYANFKVRSNTANHTLNELDSQLHSAGKHTPNAKRSANFFNDPGSPTGNAISGGQSRSGARKGSMAPPPAVTASAAQSLFSSLLAPPAAKRARTIHNPNDPPVPAPEKVVETNRSPHRSTKATRTPDSRTKSKAHKPARDKTGAPASGRGKGKGKQRITAEGSFSQPAVEDREIDMEAAATLTTLLLNQSRPSVSAGSPRSSISAGSDSGSTHSFVHYAQSATRTASGGTPGPTSQQLFTRSTATPPHSPAMSQASPALSHATARRSSVPQGSSLRQEGAGTPKMTPRDRVDDSDAADMLLLMATSPSPARPSTTRDRDARDAAAFRALRGGGSGLKGRVLFPTFGGEDGGGGGTPRMLSRETSGSFASMSSTMTEPVSPRTTSVSASASREHMFSQAPRLSTVQGVAHLDDHGYLDVPMLPTVTPPTPTDQAPPQLLPPALPSQHHSGRSPAQSLEAHASSSTTRPSKRTLPNDGHHSACFTLYLTGSQKAN</sequence>
<accession>A0A371DXF7</accession>
<name>A0A371DXF7_9APHY</name>
<evidence type="ECO:0000256" key="1">
    <source>
        <dbReference type="SAM" id="MobiDB-lite"/>
    </source>
</evidence>
<feature type="compositionally biased region" description="Polar residues" evidence="1">
    <location>
        <begin position="28"/>
        <end position="37"/>
    </location>
</feature>
<dbReference type="OrthoDB" id="2163387at2759"/>
<feature type="region of interest" description="Disordered" evidence="1">
    <location>
        <begin position="155"/>
        <end position="237"/>
    </location>
</feature>
<reference evidence="2 3" key="1">
    <citation type="journal article" date="2018" name="Biotechnol. Biofuels">
        <title>Integrative visual omics of the white-rot fungus Polyporus brumalis exposes the biotechnological potential of its oxidative enzymes for delignifying raw plant biomass.</title>
        <authorList>
            <person name="Miyauchi S."/>
            <person name="Rancon A."/>
            <person name="Drula E."/>
            <person name="Hage H."/>
            <person name="Chaduli D."/>
            <person name="Favel A."/>
            <person name="Grisel S."/>
            <person name="Henrissat B."/>
            <person name="Herpoel-Gimbert I."/>
            <person name="Ruiz-Duenas F.J."/>
            <person name="Chevret D."/>
            <person name="Hainaut M."/>
            <person name="Lin J."/>
            <person name="Wang M."/>
            <person name="Pangilinan J."/>
            <person name="Lipzen A."/>
            <person name="Lesage-Meessen L."/>
            <person name="Navarro D."/>
            <person name="Riley R."/>
            <person name="Grigoriev I.V."/>
            <person name="Zhou S."/>
            <person name="Raouche S."/>
            <person name="Rosso M.N."/>
        </authorList>
    </citation>
    <scope>NUCLEOTIDE SEQUENCE [LARGE SCALE GENOMIC DNA]</scope>
    <source>
        <strain evidence="2 3">BRFM 1820</strain>
    </source>
</reference>
<feature type="compositionally biased region" description="Low complexity" evidence="1">
    <location>
        <begin position="1"/>
        <end position="11"/>
    </location>
</feature>
<dbReference type="STRING" id="139420.A0A371DXF7"/>
<evidence type="ECO:0000313" key="3">
    <source>
        <dbReference type="Proteomes" id="UP000256964"/>
    </source>
</evidence>
<organism evidence="2 3">
    <name type="scientific">Lentinus brumalis</name>
    <dbReference type="NCBI Taxonomy" id="2498619"/>
    <lineage>
        <taxon>Eukaryota</taxon>
        <taxon>Fungi</taxon>
        <taxon>Dikarya</taxon>
        <taxon>Basidiomycota</taxon>
        <taxon>Agaricomycotina</taxon>
        <taxon>Agaricomycetes</taxon>
        <taxon>Polyporales</taxon>
        <taxon>Polyporaceae</taxon>
        <taxon>Lentinus</taxon>
    </lineage>
</organism>
<feature type="compositionally biased region" description="Polar residues" evidence="1">
    <location>
        <begin position="427"/>
        <end position="455"/>
    </location>
</feature>
<feature type="region of interest" description="Disordered" evidence="1">
    <location>
        <begin position="89"/>
        <end position="139"/>
    </location>
</feature>
<feature type="compositionally biased region" description="Polar residues" evidence="1">
    <location>
        <begin position="286"/>
        <end position="323"/>
    </location>
</feature>
<feature type="region of interest" description="Disordered" evidence="1">
    <location>
        <begin position="484"/>
        <end position="542"/>
    </location>
</feature>
<keyword evidence="3" id="KW-1185">Reference proteome</keyword>
<feature type="compositionally biased region" description="Polar residues" evidence="1">
    <location>
        <begin position="331"/>
        <end position="342"/>
    </location>
</feature>
<feature type="region of interest" description="Disordered" evidence="1">
    <location>
        <begin position="411"/>
        <end position="460"/>
    </location>
</feature>
<protein>
    <submittedName>
        <fullName evidence="2">Uncharacterized protein</fullName>
    </submittedName>
</protein>
<evidence type="ECO:0000313" key="2">
    <source>
        <dbReference type="EMBL" id="RDX57181.1"/>
    </source>
</evidence>
<feature type="region of interest" description="Disordered" evidence="1">
    <location>
        <begin position="256"/>
        <end position="357"/>
    </location>
</feature>
<feature type="region of interest" description="Disordered" evidence="1">
    <location>
        <begin position="1"/>
        <end position="45"/>
    </location>
</feature>
<proteinExistence type="predicted"/>
<dbReference type="AlphaFoldDB" id="A0A371DXF7"/>
<dbReference type="EMBL" id="KZ857379">
    <property type="protein sequence ID" value="RDX57181.1"/>
    <property type="molecule type" value="Genomic_DNA"/>
</dbReference>
<gene>
    <name evidence="2" type="ORF">OH76DRAFT_1467715</name>
</gene>
<dbReference type="Proteomes" id="UP000256964">
    <property type="component" value="Unassembled WGS sequence"/>
</dbReference>
<feature type="compositionally biased region" description="Low complexity" evidence="1">
    <location>
        <begin position="256"/>
        <end position="277"/>
    </location>
</feature>
<feature type="compositionally biased region" description="Polar residues" evidence="1">
    <location>
        <begin position="99"/>
        <end position="124"/>
    </location>
</feature>